<evidence type="ECO:0000256" key="1">
    <source>
        <dbReference type="SAM" id="Coils"/>
    </source>
</evidence>
<keyword evidence="1" id="KW-0175">Coiled coil</keyword>
<comment type="caution">
    <text evidence="2">The sequence shown here is derived from an EMBL/GenBank/DDBJ whole genome shotgun (WGS) entry which is preliminary data.</text>
</comment>
<proteinExistence type="predicted"/>
<protein>
    <recommendedName>
        <fullName evidence="3">Integrase, catalytic region, zinc finger, CCHC-type, peptidase aspartic, catalytic</fullName>
    </recommendedName>
</protein>
<dbReference type="EMBL" id="BKCJ010007190">
    <property type="protein sequence ID" value="GEU75990.1"/>
    <property type="molecule type" value="Genomic_DNA"/>
</dbReference>
<name>A0A6L2MQG9_TANCI</name>
<reference evidence="2" key="1">
    <citation type="journal article" date="2019" name="Sci. Rep.">
        <title>Draft genome of Tanacetum cinerariifolium, the natural source of mosquito coil.</title>
        <authorList>
            <person name="Yamashiro T."/>
            <person name="Shiraishi A."/>
            <person name="Satake H."/>
            <person name="Nakayama K."/>
        </authorList>
    </citation>
    <scope>NUCLEOTIDE SEQUENCE</scope>
</reference>
<evidence type="ECO:0000313" key="2">
    <source>
        <dbReference type="EMBL" id="GEU75990.1"/>
    </source>
</evidence>
<gene>
    <name evidence="2" type="ORF">Tci_047968</name>
</gene>
<sequence>MLDMTNLKSWKQRIQLYYEIASGTDASYLGPEQDKVVSDLSQPEKDRLRADIRATNILLQGLPRDIYKLINHNTDAKDIWDNVKMLLEGSELTKDDRESQLGNVAAGNGRAQNKVGNANVGQGKPIKCYKCNIMFMANLSSAAQVYDEAGPSYDLYTLSKAKALKEKAKSAKPIIAMTVYPPNAPAKITLTGLTEGERGFEQTNTCYLTKVIPFFKTLKEHFEGTQTTLIKEIKEMKEVFDQIEAELDQHVIDKKCDEIERKNLLLENENLIAECLSKDVFYTATNSMLKVSRFFDMHDAYTAAQKRIAKLEAENSSMKNKIQNDDHDEMIKHFF</sequence>
<feature type="coiled-coil region" evidence="1">
    <location>
        <begin position="301"/>
        <end position="328"/>
    </location>
</feature>
<evidence type="ECO:0008006" key="3">
    <source>
        <dbReference type="Google" id="ProtNLM"/>
    </source>
</evidence>
<accession>A0A6L2MQG9</accession>
<organism evidence="2">
    <name type="scientific">Tanacetum cinerariifolium</name>
    <name type="common">Dalmatian daisy</name>
    <name type="synonym">Chrysanthemum cinerariifolium</name>
    <dbReference type="NCBI Taxonomy" id="118510"/>
    <lineage>
        <taxon>Eukaryota</taxon>
        <taxon>Viridiplantae</taxon>
        <taxon>Streptophyta</taxon>
        <taxon>Embryophyta</taxon>
        <taxon>Tracheophyta</taxon>
        <taxon>Spermatophyta</taxon>
        <taxon>Magnoliopsida</taxon>
        <taxon>eudicotyledons</taxon>
        <taxon>Gunneridae</taxon>
        <taxon>Pentapetalae</taxon>
        <taxon>asterids</taxon>
        <taxon>campanulids</taxon>
        <taxon>Asterales</taxon>
        <taxon>Asteraceae</taxon>
        <taxon>Asteroideae</taxon>
        <taxon>Anthemideae</taxon>
        <taxon>Anthemidinae</taxon>
        <taxon>Tanacetum</taxon>
    </lineage>
</organism>
<dbReference type="AlphaFoldDB" id="A0A6L2MQG9"/>